<accession>A0A2W1NFD7</accession>
<dbReference type="Gene3D" id="2.60.40.10">
    <property type="entry name" value="Immunoglobulins"/>
    <property type="match status" value="2"/>
</dbReference>
<dbReference type="InterPro" id="IPR047589">
    <property type="entry name" value="DUF11_rpt"/>
</dbReference>
<dbReference type="EMBL" id="QKSB01000002">
    <property type="protein sequence ID" value="PZE17813.1"/>
    <property type="molecule type" value="Genomic_DNA"/>
</dbReference>
<feature type="signal peptide" evidence="2">
    <location>
        <begin position="1"/>
        <end position="21"/>
    </location>
</feature>
<dbReference type="InterPro" id="IPR026444">
    <property type="entry name" value="Secre_tail"/>
</dbReference>
<dbReference type="AlphaFoldDB" id="A0A2W1NFD7"/>
<proteinExistence type="predicted"/>
<feature type="domain" description="Secretion system C-terminal sorting" evidence="3">
    <location>
        <begin position="736"/>
        <end position="799"/>
    </location>
</feature>
<dbReference type="NCBIfam" id="TIGR04183">
    <property type="entry name" value="Por_Secre_tail"/>
    <property type="match status" value="1"/>
</dbReference>
<dbReference type="Proteomes" id="UP000249248">
    <property type="component" value="Unassembled WGS sequence"/>
</dbReference>
<evidence type="ECO:0000256" key="2">
    <source>
        <dbReference type="SAM" id="SignalP"/>
    </source>
</evidence>
<evidence type="ECO:0000256" key="1">
    <source>
        <dbReference type="ARBA" id="ARBA00022729"/>
    </source>
</evidence>
<dbReference type="RefSeq" id="WP_111061964.1">
    <property type="nucleotide sequence ID" value="NZ_JBHUCU010000002.1"/>
</dbReference>
<feature type="chain" id="PRO_5015838710" evidence="2">
    <location>
        <begin position="22"/>
        <end position="806"/>
    </location>
</feature>
<dbReference type="Pfam" id="PF24595">
    <property type="entry name" value="DUF7619"/>
    <property type="match status" value="1"/>
</dbReference>
<comment type="caution">
    <text evidence="5">The sequence shown here is derived from an EMBL/GenBank/DDBJ whole genome shotgun (WGS) entry which is preliminary data.</text>
</comment>
<keyword evidence="1 2" id="KW-0732">Signal</keyword>
<dbReference type="Pfam" id="PF18962">
    <property type="entry name" value="Por_Secre_tail"/>
    <property type="match status" value="1"/>
</dbReference>
<evidence type="ECO:0000313" key="6">
    <source>
        <dbReference type="Proteomes" id="UP000249248"/>
    </source>
</evidence>
<gene>
    <name evidence="5" type="ORF">DNU06_04120</name>
</gene>
<protein>
    <submittedName>
        <fullName evidence="5">Uncharacterized protein</fullName>
    </submittedName>
</protein>
<evidence type="ECO:0000313" key="5">
    <source>
        <dbReference type="EMBL" id="PZE17813.1"/>
    </source>
</evidence>
<organism evidence="5 6">
    <name type="scientific">Putridiphycobacter roseus</name>
    <dbReference type="NCBI Taxonomy" id="2219161"/>
    <lineage>
        <taxon>Bacteria</taxon>
        <taxon>Pseudomonadati</taxon>
        <taxon>Bacteroidota</taxon>
        <taxon>Flavobacteriia</taxon>
        <taxon>Flavobacteriales</taxon>
        <taxon>Crocinitomicaceae</taxon>
        <taxon>Putridiphycobacter</taxon>
    </lineage>
</organism>
<keyword evidence="6" id="KW-1185">Reference proteome</keyword>
<sequence length="806" mass="88042">MKTKIYLLLFLMGTMPMLASAQTSTITSIILDSTQYQVCDTTYYINISPQGTDYNSTTYGNFTFYGSNVINSVYNAEVIWGDGDTTLHTGTAVTVGTSIIWNVPISHLYAQDGMYTITVNLTDPTSNTTVTSMLDVTMGVCSAWLNPLAFLDCNNDGIVDSTITNGIPITISNANNTYTSTLTPNGISYYNVIPGNYTISIDPSWLSANNYLLSSITPSSIDFGFNNYVTSFYIDLICDPSQFIDYCLDGTAFCDANNNGVLDSTETVLGSVPLTLLLPNGSIYTETTDPNGLYSFNFFDNSVTGGQLIVDQNWLNANGYYNSSFFNDSLPPIFCGLNAEKNIPIICDTNSLSVGCINGYVFCDDNLNGVLDSNETIHTNAPVILEGGNFLITVYTDSNGYYSYTGWQFGIGDVFVSVDQNWQSNNSAFMNGSAILINNLNCANNNQVNLGLNCVTTVSCADLWTSVTPWIGYYQNTTNSVYLKYGNYGSSGPGNYTITLDYPSGVTPVTSSINNPNYTISGNTITWTLSSNSSYMYHTDVIYFNTPAGIVDSTFHVFSSTISSGTNDCDSSNNYSTLGMYVGNSYDPNDKSVNKPLIVDPSVQDEYTYVIRFQNTGTAPAQDVYIMDSLSSNLDLSTFKLIESSHPMQLVDLGNGILKFDFPQIWLPDSTTNEPASHGNIVYKIKEKTTLGEGDIIENTAHIFFDQNPAIVTNTTKNINTVGLGINTIETIGFNLYPNPTAGELNIVTEQKVAVINVFDLNGKLLMNYTTNNEITKLDVSHLSNGLYTIQVISDSKSSSTLFMKR</sequence>
<feature type="domain" description="DUF7619" evidence="4">
    <location>
        <begin position="587"/>
        <end position="718"/>
    </location>
</feature>
<dbReference type="NCBIfam" id="TIGR01451">
    <property type="entry name" value="B_ant_repeat"/>
    <property type="match status" value="1"/>
</dbReference>
<dbReference type="InterPro" id="IPR013783">
    <property type="entry name" value="Ig-like_fold"/>
</dbReference>
<dbReference type="InterPro" id="IPR055353">
    <property type="entry name" value="DUF7619"/>
</dbReference>
<evidence type="ECO:0000259" key="3">
    <source>
        <dbReference type="Pfam" id="PF18962"/>
    </source>
</evidence>
<dbReference type="OrthoDB" id="1110367at2"/>
<evidence type="ECO:0000259" key="4">
    <source>
        <dbReference type="Pfam" id="PF24595"/>
    </source>
</evidence>
<dbReference type="SUPFAM" id="SSF117074">
    <property type="entry name" value="Hypothetical protein PA1324"/>
    <property type="match status" value="2"/>
</dbReference>
<name>A0A2W1NFD7_9FLAO</name>
<reference evidence="5 6" key="1">
    <citation type="submission" date="2018-06" db="EMBL/GenBank/DDBJ databases">
        <title>The draft genome sequence of Crocinitomix sp. SM1701.</title>
        <authorList>
            <person name="Zhang X."/>
        </authorList>
    </citation>
    <scope>NUCLEOTIDE SEQUENCE [LARGE SCALE GENOMIC DNA]</scope>
    <source>
        <strain evidence="5 6">SM1701</strain>
    </source>
</reference>